<gene>
    <name evidence="2" type="ORF">AWB72_03957</name>
</gene>
<keyword evidence="1" id="KW-0472">Membrane</keyword>
<dbReference type="AlphaFoldDB" id="A0A658R1I3"/>
<evidence type="ECO:0000313" key="3">
    <source>
        <dbReference type="Proteomes" id="UP000198263"/>
    </source>
</evidence>
<name>A0A658R1I3_9BURK</name>
<reference evidence="2 3" key="1">
    <citation type="submission" date="2016-01" db="EMBL/GenBank/DDBJ databases">
        <authorList>
            <person name="Peeters C."/>
        </authorList>
    </citation>
    <scope>NUCLEOTIDE SEQUENCE [LARGE SCALE GENOMIC DNA]</scope>
    <source>
        <strain evidence="2">LMG 29315</strain>
    </source>
</reference>
<sequence length="259" mass="27157">MSKRSVIARGQTLLELTIALALGMLIVVAALSLYRAQRAAFERAADVARMHDGAVTALELLAQHVQMAGFGAARADAPLFGCAQGRVIGAETSATCESLSSRSDGVQVRYAADVVSTWPTSTGAPTDCLGQAVATAFVINRFYAKAGTSAAEPELYCEGSGKQAQPLVEGIERIRVLYWLTGASSAVDASAIPRDRWPDVHAADLCVLVRGFVVLAKARASYVDCNGASVVVADGRLRQAFWRRVEIRNAAATSGGGAA</sequence>
<organism evidence="2 3">
    <name type="scientific">Caballeronia concitans</name>
    <dbReference type="NCBI Taxonomy" id="1777133"/>
    <lineage>
        <taxon>Bacteria</taxon>
        <taxon>Pseudomonadati</taxon>
        <taxon>Pseudomonadota</taxon>
        <taxon>Betaproteobacteria</taxon>
        <taxon>Burkholderiales</taxon>
        <taxon>Burkholderiaceae</taxon>
        <taxon>Caballeronia</taxon>
    </lineage>
</organism>
<protein>
    <submittedName>
        <fullName evidence="2">Prepilin-type cleavage/methylation-like protein</fullName>
    </submittedName>
</protein>
<accession>A0A658R1I3</accession>
<dbReference type="EMBL" id="FCNV02000009">
    <property type="protein sequence ID" value="SAL38665.1"/>
    <property type="molecule type" value="Genomic_DNA"/>
</dbReference>
<dbReference type="Pfam" id="PF16074">
    <property type="entry name" value="PilW"/>
    <property type="match status" value="1"/>
</dbReference>
<dbReference type="GO" id="GO:0043683">
    <property type="term" value="P:type IV pilus assembly"/>
    <property type="evidence" value="ECO:0007669"/>
    <property type="project" value="InterPro"/>
</dbReference>
<proteinExistence type="predicted"/>
<evidence type="ECO:0000256" key="1">
    <source>
        <dbReference type="SAM" id="Phobius"/>
    </source>
</evidence>
<dbReference type="Proteomes" id="UP000198263">
    <property type="component" value="Unassembled WGS sequence"/>
</dbReference>
<dbReference type="OrthoDB" id="8891327at2"/>
<evidence type="ECO:0000313" key="2">
    <source>
        <dbReference type="EMBL" id="SAL38665.1"/>
    </source>
</evidence>
<dbReference type="RefSeq" id="WP_087128554.1">
    <property type="nucleotide sequence ID" value="NZ_FCNV02000009.1"/>
</dbReference>
<keyword evidence="3" id="KW-1185">Reference proteome</keyword>
<dbReference type="InterPro" id="IPR032092">
    <property type="entry name" value="PilW"/>
</dbReference>
<comment type="caution">
    <text evidence="2">The sequence shown here is derived from an EMBL/GenBank/DDBJ whole genome shotgun (WGS) entry which is preliminary data.</text>
</comment>
<keyword evidence="1" id="KW-0812">Transmembrane</keyword>
<feature type="transmembrane region" description="Helical" evidence="1">
    <location>
        <begin position="12"/>
        <end position="34"/>
    </location>
</feature>
<keyword evidence="1" id="KW-1133">Transmembrane helix</keyword>